<gene>
    <name evidence="12" type="ORF">EDD34_1789</name>
</gene>
<dbReference type="GO" id="GO:0005886">
    <property type="term" value="C:plasma membrane"/>
    <property type="evidence" value="ECO:0007669"/>
    <property type="project" value="UniProtKB-SubCell"/>
</dbReference>
<evidence type="ECO:0000313" key="12">
    <source>
        <dbReference type="EMBL" id="RPF21167.1"/>
    </source>
</evidence>
<dbReference type="InterPro" id="IPR000515">
    <property type="entry name" value="MetI-like"/>
</dbReference>
<keyword evidence="4" id="KW-1003">Cell membrane</keyword>
<comment type="subunit">
    <text evidence="2">The complex is composed of two ATP-binding proteins (UgpC), two transmembrane proteins (UgpA and UgpE) and a solute-binding protein (UgpB).</text>
</comment>
<dbReference type="PANTHER" id="PTHR43227:SF9">
    <property type="entry name" value="SN-GLYCEROL-3-PHOSPHATE TRANSPORT SYSTEM PERMEASE PROTEIN UGPA"/>
    <property type="match status" value="1"/>
</dbReference>
<comment type="subcellular location">
    <subcellularLocation>
        <location evidence="1">Cell inner membrane</location>
        <topology evidence="1">Multi-pass membrane protein</topology>
    </subcellularLocation>
    <subcellularLocation>
        <location evidence="10">Cell membrane</location>
        <topology evidence="10">Multi-pass membrane protein</topology>
    </subcellularLocation>
</comment>
<dbReference type="PANTHER" id="PTHR43227">
    <property type="entry name" value="BLL4140 PROTEIN"/>
    <property type="match status" value="1"/>
</dbReference>
<dbReference type="Pfam" id="PF00528">
    <property type="entry name" value="BPD_transp_1"/>
    <property type="match status" value="1"/>
</dbReference>
<protein>
    <recommendedName>
        <fullName evidence="9">sn-glycerol-3-phosphate transport system permease protein UgpA</fullName>
    </recommendedName>
</protein>
<accession>A0A3N4YM18</accession>
<evidence type="ECO:0000256" key="3">
    <source>
        <dbReference type="ARBA" id="ARBA00022448"/>
    </source>
</evidence>
<evidence type="ECO:0000256" key="6">
    <source>
        <dbReference type="ARBA" id="ARBA00022692"/>
    </source>
</evidence>
<dbReference type="GO" id="GO:0055085">
    <property type="term" value="P:transmembrane transport"/>
    <property type="evidence" value="ECO:0007669"/>
    <property type="project" value="InterPro"/>
</dbReference>
<dbReference type="InterPro" id="IPR050809">
    <property type="entry name" value="UgpAE/MalFG_permease"/>
</dbReference>
<organism evidence="12 13">
    <name type="scientific">Myceligenerans xiligouense</name>
    <dbReference type="NCBI Taxonomy" id="253184"/>
    <lineage>
        <taxon>Bacteria</taxon>
        <taxon>Bacillati</taxon>
        <taxon>Actinomycetota</taxon>
        <taxon>Actinomycetes</taxon>
        <taxon>Micrococcales</taxon>
        <taxon>Promicromonosporaceae</taxon>
        <taxon>Myceligenerans</taxon>
    </lineage>
</organism>
<dbReference type="CDD" id="cd06261">
    <property type="entry name" value="TM_PBP2"/>
    <property type="match status" value="1"/>
</dbReference>
<evidence type="ECO:0000313" key="13">
    <source>
        <dbReference type="Proteomes" id="UP000280501"/>
    </source>
</evidence>
<dbReference type="Gene3D" id="1.10.3720.10">
    <property type="entry name" value="MetI-like"/>
    <property type="match status" value="1"/>
</dbReference>
<evidence type="ECO:0000256" key="5">
    <source>
        <dbReference type="ARBA" id="ARBA00022519"/>
    </source>
</evidence>
<dbReference type="RefSeq" id="WP_123814240.1">
    <property type="nucleotide sequence ID" value="NZ_RKQZ01000001.1"/>
</dbReference>
<evidence type="ECO:0000256" key="8">
    <source>
        <dbReference type="ARBA" id="ARBA00023136"/>
    </source>
</evidence>
<feature type="transmembrane region" description="Helical" evidence="10">
    <location>
        <begin position="360"/>
        <end position="382"/>
    </location>
</feature>
<evidence type="ECO:0000256" key="7">
    <source>
        <dbReference type="ARBA" id="ARBA00022989"/>
    </source>
</evidence>
<dbReference type="Proteomes" id="UP000280501">
    <property type="component" value="Unassembled WGS sequence"/>
</dbReference>
<keyword evidence="3 10" id="KW-0813">Transport</keyword>
<evidence type="ECO:0000256" key="2">
    <source>
        <dbReference type="ARBA" id="ARBA00011557"/>
    </source>
</evidence>
<keyword evidence="5" id="KW-0997">Cell inner membrane</keyword>
<keyword evidence="8 10" id="KW-0472">Membrane</keyword>
<evidence type="ECO:0000256" key="4">
    <source>
        <dbReference type="ARBA" id="ARBA00022475"/>
    </source>
</evidence>
<feature type="transmembrane region" description="Helical" evidence="10">
    <location>
        <begin position="27"/>
        <end position="52"/>
    </location>
</feature>
<feature type="transmembrane region" description="Helical" evidence="10">
    <location>
        <begin position="421"/>
        <end position="439"/>
    </location>
</feature>
<feature type="transmembrane region" description="Helical" evidence="10">
    <location>
        <begin position="226"/>
        <end position="251"/>
    </location>
</feature>
<feature type="transmembrane region" description="Helical" evidence="10">
    <location>
        <begin position="263"/>
        <end position="283"/>
    </location>
</feature>
<keyword evidence="6 10" id="KW-0812">Transmembrane</keyword>
<keyword evidence="7 10" id="KW-1133">Transmembrane helix</keyword>
<feature type="transmembrane region" description="Helical" evidence="10">
    <location>
        <begin position="106"/>
        <end position="127"/>
    </location>
</feature>
<feature type="domain" description="ABC transmembrane type-1" evidence="11">
    <location>
        <begin position="225"/>
        <end position="438"/>
    </location>
</feature>
<dbReference type="EMBL" id="RKQZ01000001">
    <property type="protein sequence ID" value="RPF21167.1"/>
    <property type="molecule type" value="Genomic_DNA"/>
</dbReference>
<feature type="transmembrane region" description="Helical" evidence="10">
    <location>
        <begin position="162"/>
        <end position="181"/>
    </location>
</feature>
<dbReference type="InterPro" id="IPR035906">
    <property type="entry name" value="MetI-like_sf"/>
</dbReference>
<evidence type="ECO:0000256" key="1">
    <source>
        <dbReference type="ARBA" id="ARBA00004429"/>
    </source>
</evidence>
<name>A0A3N4YM18_9MICO</name>
<evidence type="ECO:0000256" key="10">
    <source>
        <dbReference type="RuleBase" id="RU363032"/>
    </source>
</evidence>
<dbReference type="PROSITE" id="PS50928">
    <property type="entry name" value="ABC_TM1"/>
    <property type="match status" value="1"/>
</dbReference>
<comment type="caution">
    <text evidence="12">The sequence shown here is derived from an EMBL/GenBank/DDBJ whole genome shotgun (WGS) entry which is preliminary data.</text>
</comment>
<dbReference type="AlphaFoldDB" id="A0A3N4YM18"/>
<feature type="transmembrane region" description="Helical" evidence="10">
    <location>
        <begin position="193"/>
        <end position="214"/>
    </location>
</feature>
<proteinExistence type="inferred from homology"/>
<reference evidence="12 13" key="1">
    <citation type="submission" date="2018-11" db="EMBL/GenBank/DDBJ databases">
        <title>Sequencing the genomes of 1000 actinobacteria strains.</title>
        <authorList>
            <person name="Klenk H.-P."/>
        </authorList>
    </citation>
    <scope>NUCLEOTIDE SEQUENCE [LARGE SCALE GENOMIC DNA]</scope>
    <source>
        <strain evidence="12 13">DSM 15700</strain>
    </source>
</reference>
<comment type="similarity">
    <text evidence="10">Belongs to the binding-protein-dependent transport system permease family.</text>
</comment>
<evidence type="ECO:0000256" key="9">
    <source>
        <dbReference type="ARBA" id="ARBA00040780"/>
    </source>
</evidence>
<sequence length="452" mass="47093">MLLILTVLATALVAVVASRGRLHPLVGGAVGLAGALATSWFFAGCALGGDVIGENTGVQRVLAVAAVLTVGAGLARTVAAVRAGGGTAGDGLLTELRSGMFRTRSWLPWLLLAPTLLVLAVFLYHPAFQTFALSTKLARMGAPRSADVCLSNFAELLVPSPYLVAGLPLAAVALVAGLTLWRARTTAGTGSHTVAAALAPLGPIAVVVALYFVFAPGRTGYRGVYVATVGISLGIVALSMAAGLALAYLVARRFRGASVYRTLLIWPYAVSPPVAGILFFMMFDPTAGVMAHLADVVGLDFPSYRSDGVLAQAAIVLAASWKWVGHNILFYVAALQTVPREIIEAAAIDGAGQWRRFARIVVPSIAPVTFFLLVTNLTYAFFDVYGTIDYLTRGGPSGQTTVAIYEIIRVGVGTGDLGRGAAQSAILFIAVIGLTVWQFRRSEGRITYGGGA</sequence>
<dbReference type="SUPFAM" id="SSF161098">
    <property type="entry name" value="MetI-like"/>
    <property type="match status" value="1"/>
</dbReference>
<keyword evidence="13" id="KW-1185">Reference proteome</keyword>
<evidence type="ECO:0000259" key="11">
    <source>
        <dbReference type="PROSITE" id="PS50928"/>
    </source>
</evidence>
<dbReference type="OrthoDB" id="4319190at2"/>
<feature type="transmembrane region" description="Helical" evidence="10">
    <location>
        <begin position="309"/>
        <end position="333"/>
    </location>
</feature>